<comment type="caution">
    <text evidence="2">The sequence shown here is derived from an EMBL/GenBank/DDBJ whole genome shotgun (WGS) entry which is preliminary data.</text>
</comment>
<feature type="region of interest" description="Disordered" evidence="1">
    <location>
        <begin position="110"/>
        <end position="144"/>
    </location>
</feature>
<dbReference type="AlphaFoldDB" id="A0A2U1NS47"/>
<evidence type="ECO:0000256" key="1">
    <source>
        <dbReference type="SAM" id="MobiDB-lite"/>
    </source>
</evidence>
<dbReference type="Proteomes" id="UP000245207">
    <property type="component" value="Unassembled WGS sequence"/>
</dbReference>
<proteinExistence type="predicted"/>
<keyword evidence="3" id="KW-1185">Reference proteome</keyword>
<evidence type="ECO:0000313" key="2">
    <source>
        <dbReference type="EMBL" id="PWA76332.1"/>
    </source>
</evidence>
<protein>
    <submittedName>
        <fullName evidence="2">Uncharacterized protein</fullName>
    </submittedName>
</protein>
<organism evidence="2 3">
    <name type="scientific">Artemisia annua</name>
    <name type="common">Sweet wormwood</name>
    <dbReference type="NCBI Taxonomy" id="35608"/>
    <lineage>
        <taxon>Eukaryota</taxon>
        <taxon>Viridiplantae</taxon>
        <taxon>Streptophyta</taxon>
        <taxon>Embryophyta</taxon>
        <taxon>Tracheophyta</taxon>
        <taxon>Spermatophyta</taxon>
        <taxon>Magnoliopsida</taxon>
        <taxon>eudicotyledons</taxon>
        <taxon>Gunneridae</taxon>
        <taxon>Pentapetalae</taxon>
        <taxon>asterids</taxon>
        <taxon>campanulids</taxon>
        <taxon>Asterales</taxon>
        <taxon>Asteraceae</taxon>
        <taxon>Asteroideae</taxon>
        <taxon>Anthemideae</taxon>
        <taxon>Artemisiinae</taxon>
        <taxon>Artemisia</taxon>
    </lineage>
</organism>
<evidence type="ECO:0000313" key="3">
    <source>
        <dbReference type="Proteomes" id="UP000245207"/>
    </source>
</evidence>
<name>A0A2U1NS47_ARTAN</name>
<sequence length="246" mass="27873">MAHSRMWLNNQLAQHIYLHVDHGSAQNFASKFLLVRLIRICYRRQVRLHHWLWVNIILHGCHYRILGEALDVGLLPLQNDDDVMKMLDLVPTHREIEVYVEAKRRRAKRARKSKITDEVPVEPSNDPTIGPEQAEPSIDGTNAQSPVTMIAGREQAEDETQIIDKVLDDTDTIAAQPHVSRVVGDTNTHVAQPPVSRVDGPEQDEQQSKITDEDLFQFAHPEDNVGVGDDLITDMVAELQSEHVVL</sequence>
<accession>A0A2U1NS47</accession>
<dbReference type="EMBL" id="PKPP01002280">
    <property type="protein sequence ID" value="PWA76332.1"/>
    <property type="molecule type" value="Genomic_DNA"/>
</dbReference>
<gene>
    <name evidence="2" type="ORF">CTI12_AA236270</name>
</gene>
<reference evidence="2 3" key="1">
    <citation type="journal article" date="2018" name="Mol. Plant">
        <title>The genome of Artemisia annua provides insight into the evolution of Asteraceae family and artemisinin biosynthesis.</title>
        <authorList>
            <person name="Shen Q."/>
            <person name="Zhang L."/>
            <person name="Liao Z."/>
            <person name="Wang S."/>
            <person name="Yan T."/>
            <person name="Shi P."/>
            <person name="Liu M."/>
            <person name="Fu X."/>
            <person name="Pan Q."/>
            <person name="Wang Y."/>
            <person name="Lv Z."/>
            <person name="Lu X."/>
            <person name="Zhang F."/>
            <person name="Jiang W."/>
            <person name="Ma Y."/>
            <person name="Chen M."/>
            <person name="Hao X."/>
            <person name="Li L."/>
            <person name="Tang Y."/>
            <person name="Lv G."/>
            <person name="Zhou Y."/>
            <person name="Sun X."/>
            <person name="Brodelius P.E."/>
            <person name="Rose J.K.C."/>
            <person name="Tang K."/>
        </authorList>
    </citation>
    <scope>NUCLEOTIDE SEQUENCE [LARGE SCALE GENOMIC DNA]</scope>
    <source>
        <strain evidence="3">cv. Huhao1</strain>
        <tissue evidence="2">Leaf</tissue>
    </source>
</reference>